<reference evidence="2 3" key="1">
    <citation type="submission" date="2018-09" db="EMBL/GenBank/DDBJ databases">
        <title>A high-quality reference genome of wild soybean provides a powerful tool to mine soybean genomes.</title>
        <authorList>
            <person name="Xie M."/>
            <person name="Chung C.Y.L."/>
            <person name="Li M.-W."/>
            <person name="Wong F.-L."/>
            <person name="Chan T.-F."/>
            <person name="Lam H.-M."/>
        </authorList>
    </citation>
    <scope>NUCLEOTIDE SEQUENCE [LARGE SCALE GENOMIC DNA]</scope>
    <source>
        <strain evidence="3">cv. W05</strain>
        <tissue evidence="2">Hypocotyl of etiolated seedlings</tissue>
    </source>
</reference>
<accession>A0A445IXV4</accession>
<evidence type="ECO:0000313" key="2">
    <source>
        <dbReference type="EMBL" id="RZB90840.1"/>
    </source>
</evidence>
<name>A0A445IXV4_GLYSO</name>
<sequence length="71" mass="8022">MEARKERMEQVKKEEIKGSRNTSKEENATKGDTVSKRVIRESLVSGGDKERAQKPDDVLLLIGIHSCYCQS</sequence>
<feature type="region of interest" description="Disordered" evidence="1">
    <location>
        <begin position="1"/>
        <end position="36"/>
    </location>
</feature>
<proteinExistence type="predicted"/>
<dbReference type="AlphaFoldDB" id="A0A445IXV4"/>
<comment type="caution">
    <text evidence="2">The sequence shown here is derived from an EMBL/GenBank/DDBJ whole genome shotgun (WGS) entry which is preliminary data.</text>
</comment>
<keyword evidence="3" id="KW-1185">Reference proteome</keyword>
<organism evidence="2 3">
    <name type="scientific">Glycine soja</name>
    <name type="common">Wild soybean</name>
    <dbReference type="NCBI Taxonomy" id="3848"/>
    <lineage>
        <taxon>Eukaryota</taxon>
        <taxon>Viridiplantae</taxon>
        <taxon>Streptophyta</taxon>
        <taxon>Embryophyta</taxon>
        <taxon>Tracheophyta</taxon>
        <taxon>Spermatophyta</taxon>
        <taxon>Magnoliopsida</taxon>
        <taxon>eudicotyledons</taxon>
        <taxon>Gunneridae</taxon>
        <taxon>Pentapetalae</taxon>
        <taxon>rosids</taxon>
        <taxon>fabids</taxon>
        <taxon>Fabales</taxon>
        <taxon>Fabaceae</taxon>
        <taxon>Papilionoideae</taxon>
        <taxon>50 kb inversion clade</taxon>
        <taxon>NPAAA clade</taxon>
        <taxon>indigoferoid/millettioid clade</taxon>
        <taxon>Phaseoleae</taxon>
        <taxon>Glycine</taxon>
        <taxon>Glycine subgen. Soja</taxon>
    </lineage>
</organism>
<dbReference type="EMBL" id="QZWG01000009">
    <property type="protein sequence ID" value="RZB90840.1"/>
    <property type="molecule type" value="Genomic_DNA"/>
</dbReference>
<protein>
    <submittedName>
        <fullName evidence="2">Uncharacterized protein</fullName>
    </submittedName>
</protein>
<gene>
    <name evidence="2" type="ORF">D0Y65_023322</name>
</gene>
<evidence type="ECO:0000256" key="1">
    <source>
        <dbReference type="SAM" id="MobiDB-lite"/>
    </source>
</evidence>
<evidence type="ECO:0000313" key="3">
    <source>
        <dbReference type="Proteomes" id="UP000289340"/>
    </source>
</evidence>
<dbReference type="Proteomes" id="UP000289340">
    <property type="component" value="Chromosome 9"/>
</dbReference>